<protein>
    <submittedName>
        <fullName evidence="2">Transcriptional regulator, PadR family</fullName>
    </submittedName>
</protein>
<dbReference type="EMBL" id="FWYD01000018">
    <property type="protein sequence ID" value="SMD01192.1"/>
    <property type="molecule type" value="Genomic_DNA"/>
</dbReference>
<dbReference type="PANTHER" id="PTHR33169:SF14">
    <property type="entry name" value="TRANSCRIPTIONAL REGULATOR RV3488"/>
    <property type="match status" value="1"/>
</dbReference>
<evidence type="ECO:0000313" key="3">
    <source>
        <dbReference type="Proteomes" id="UP000192330"/>
    </source>
</evidence>
<dbReference type="InterPro" id="IPR036388">
    <property type="entry name" value="WH-like_DNA-bd_sf"/>
</dbReference>
<organism evidence="2 3">
    <name type="scientific">Primorskyibacter flagellatus</name>
    <dbReference type="NCBI Taxonomy" id="1387277"/>
    <lineage>
        <taxon>Bacteria</taxon>
        <taxon>Pseudomonadati</taxon>
        <taxon>Pseudomonadota</taxon>
        <taxon>Alphaproteobacteria</taxon>
        <taxon>Rhodobacterales</taxon>
        <taxon>Roseobacteraceae</taxon>
        <taxon>Primorskyibacter</taxon>
    </lineage>
</organism>
<reference evidence="2 3" key="1">
    <citation type="submission" date="2017-04" db="EMBL/GenBank/DDBJ databases">
        <authorList>
            <person name="Afonso C.L."/>
            <person name="Miller P.J."/>
            <person name="Scott M.A."/>
            <person name="Spackman E."/>
            <person name="Goraichik I."/>
            <person name="Dimitrov K.M."/>
            <person name="Suarez D.L."/>
            <person name="Swayne D.E."/>
        </authorList>
    </citation>
    <scope>NUCLEOTIDE SEQUENCE [LARGE SCALE GENOMIC DNA]</scope>
    <source>
        <strain evidence="2 3">CGMCC 1.12644</strain>
    </source>
</reference>
<dbReference type="Pfam" id="PF03551">
    <property type="entry name" value="PadR"/>
    <property type="match status" value="1"/>
</dbReference>
<dbReference type="STRING" id="1387277.SAMN06295998_11834"/>
<feature type="domain" description="Transcription regulator PadR N-terminal" evidence="1">
    <location>
        <begin position="15"/>
        <end position="84"/>
    </location>
</feature>
<keyword evidence="3" id="KW-1185">Reference proteome</keyword>
<evidence type="ECO:0000313" key="2">
    <source>
        <dbReference type="EMBL" id="SMD01192.1"/>
    </source>
</evidence>
<dbReference type="InterPro" id="IPR052509">
    <property type="entry name" value="Metal_resp_DNA-bind_regulator"/>
</dbReference>
<dbReference type="Gene3D" id="1.10.10.10">
    <property type="entry name" value="Winged helix-like DNA-binding domain superfamily/Winged helix DNA-binding domain"/>
    <property type="match status" value="1"/>
</dbReference>
<accession>A0A1W2DVS2</accession>
<dbReference type="InterPro" id="IPR036390">
    <property type="entry name" value="WH_DNA-bd_sf"/>
</dbReference>
<dbReference type="InterPro" id="IPR005149">
    <property type="entry name" value="Tscrpt_reg_PadR_N"/>
</dbReference>
<proteinExistence type="predicted"/>
<dbReference type="AlphaFoldDB" id="A0A1W2DVS2"/>
<dbReference type="PANTHER" id="PTHR33169">
    <property type="entry name" value="PADR-FAMILY TRANSCRIPTIONAL REGULATOR"/>
    <property type="match status" value="1"/>
</dbReference>
<evidence type="ECO:0000259" key="1">
    <source>
        <dbReference type="Pfam" id="PF03551"/>
    </source>
</evidence>
<sequence>MEHQELLSGFIRLHVLHHAAEGDLYGQWMIEELARHGYKVSPGTLYPMLHAMERKGYLVSRTERAGRSHRRIYQATPYGVEALRMAHEKIRELFREVVAGDDAGG</sequence>
<name>A0A1W2DVS2_9RHOB</name>
<dbReference type="Proteomes" id="UP000192330">
    <property type="component" value="Unassembled WGS sequence"/>
</dbReference>
<dbReference type="RefSeq" id="WP_084354027.1">
    <property type="nucleotide sequence ID" value="NZ_FWYD01000018.1"/>
</dbReference>
<gene>
    <name evidence="2" type="ORF">SAMN06295998_11834</name>
</gene>
<dbReference type="SUPFAM" id="SSF46785">
    <property type="entry name" value="Winged helix' DNA-binding domain"/>
    <property type="match status" value="1"/>
</dbReference>
<dbReference type="OrthoDB" id="9814826at2"/>